<evidence type="ECO:0000313" key="2">
    <source>
        <dbReference type="EMBL" id="HIS75082.1"/>
    </source>
</evidence>
<dbReference type="SUPFAM" id="SSF53448">
    <property type="entry name" value="Nucleotide-diphospho-sugar transferases"/>
    <property type="match status" value="1"/>
</dbReference>
<reference evidence="2" key="1">
    <citation type="submission" date="2020-10" db="EMBL/GenBank/DDBJ databases">
        <authorList>
            <person name="Gilroy R."/>
        </authorList>
    </citation>
    <scope>NUCLEOTIDE SEQUENCE</scope>
    <source>
        <strain evidence="2">CHK152-2871</strain>
    </source>
</reference>
<evidence type="ECO:0000259" key="1">
    <source>
        <dbReference type="Pfam" id="PF00483"/>
    </source>
</evidence>
<dbReference type="InterPro" id="IPR005835">
    <property type="entry name" value="NTP_transferase_dom"/>
</dbReference>
<proteinExistence type="predicted"/>
<gene>
    <name evidence="2" type="ORF">IAA86_08710</name>
</gene>
<dbReference type="InterPro" id="IPR029044">
    <property type="entry name" value="Nucleotide-diphossugar_trans"/>
</dbReference>
<feature type="domain" description="Nucleotidyl transferase" evidence="1">
    <location>
        <begin position="255"/>
        <end position="547"/>
    </location>
</feature>
<evidence type="ECO:0000313" key="3">
    <source>
        <dbReference type="Proteomes" id="UP000886865"/>
    </source>
</evidence>
<dbReference type="Gene3D" id="3.90.550.10">
    <property type="entry name" value="Spore Coat Polysaccharide Biosynthesis Protein SpsA, Chain A"/>
    <property type="match status" value="1"/>
</dbReference>
<accession>A0A9D1JYU8</accession>
<comment type="caution">
    <text evidence="2">The sequence shown here is derived from an EMBL/GenBank/DDBJ whole genome shotgun (WGS) entry which is preliminary data.</text>
</comment>
<name>A0A9D1JYU8_9BACT</name>
<dbReference type="Proteomes" id="UP000886865">
    <property type="component" value="Unassembled WGS sequence"/>
</dbReference>
<protein>
    <recommendedName>
        <fullName evidence="1">Nucleotidyl transferase domain-containing protein</fullName>
    </recommendedName>
</protein>
<sequence length="613" mass="67397">MLNKVSLSPVRYSQARRADVAANTVQKSQSSVNFAGTKTSALKLASAYQALYGIKNAKTLNFTGAMELNDFEKSIITPKEIRIPNLLEIPENIDLPLKKMPKGYEKLNAAGLNVIKESSEGLDKYTVSNDKGNIIFIGKVDPNRAQLPVITYKQGKFMPEITVKDPSLGSKAIKMFSGSELIGEGISLKMPGQYEPTPNEGFRDVSFTGRTVITTLNKEPRTISAVDAYVESGLQKNAIRGDYADLVEKYDPTVIIPAGGFGERFFNITREYENKPSAKLPTDERYRIIGTTLNLAASAGVLRGENDDVKYLSQNHEIKDGAGVYYVSKYKTDGGAIAEGLSRDIIRNDRDAMILNADIFTNADISRTYKALKTLPNAALVIPYYPVNPQRAKSFGLLGIKEDENGNLQIKEFLEKPQYTSDAPMPNEFTQPGKYDEAMEQFRKVQSAINPKDESQFLANPGLYFLSDKALKVLMAQGILTPDETGLGGNVMPKIVKLANEGKLLDEEGNKMKVYTVPLEAKGGKTAVWDDIGTAEAYLKLIKDVANEVRLHGTSEQNKYYGVPEFVLNDFAKNADLQSGIVYDSKEAKDALGAFCEKYAIGSVRGNIYVAGH</sequence>
<organism evidence="2 3">
    <name type="scientific">Candidatus Galligastranaerophilus intestinavium</name>
    <dbReference type="NCBI Taxonomy" id="2840836"/>
    <lineage>
        <taxon>Bacteria</taxon>
        <taxon>Candidatus Galligastranaerophilus</taxon>
    </lineage>
</organism>
<reference evidence="2" key="2">
    <citation type="journal article" date="2021" name="PeerJ">
        <title>Extensive microbial diversity within the chicken gut microbiome revealed by metagenomics and culture.</title>
        <authorList>
            <person name="Gilroy R."/>
            <person name="Ravi A."/>
            <person name="Getino M."/>
            <person name="Pursley I."/>
            <person name="Horton D.L."/>
            <person name="Alikhan N.F."/>
            <person name="Baker D."/>
            <person name="Gharbi K."/>
            <person name="Hall N."/>
            <person name="Watson M."/>
            <person name="Adriaenssens E.M."/>
            <person name="Foster-Nyarko E."/>
            <person name="Jarju S."/>
            <person name="Secka A."/>
            <person name="Antonio M."/>
            <person name="Oren A."/>
            <person name="Chaudhuri R.R."/>
            <person name="La Ragione R."/>
            <person name="Hildebrand F."/>
            <person name="Pallen M.J."/>
        </authorList>
    </citation>
    <scope>NUCLEOTIDE SEQUENCE</scope>
    <source>
        <strain evidence="2">CHK152-2871</strain>
    </source>
</reference>
<dbReference type="Pfam" id="PF00483">
    <property type="entry name" value="NTP_transferase"/>
    <property type="match status" value="1"/>
</dbReference>
<dbReference type="AlphaFoldDB" id="A0A9D1JYU8"/>
<dbReference type="EMBL" id="DVJQ01000074">
    <property type="protein sequence ID" value="HIS75082.1"/>
    <property type="molecule type" value="Genomic_DNA"/>
</dbReference>